<feature type="region of interest" description="Disordered" evidence="1">
    <location>
        <begin position="282"/>
        <end position="644"/>
    </location>
</feature>
<sequence length="669" mass="74945">MTAKNGSLIVWIDFTKLGKTTNKDISSMVDLMTALFRNKPTASVAFVTAPVLVSEKLANNVRDAMRRFEDKCDLKHVANHLCTIRMDLPPSTKRVPLCFQAWVCMDAATEADNHFSSCQLSLSEYQEAAQYLSGSGFPEAILSALALKAWKSGKHPMGRVRAYEATLGDLPDEVKLSDFTFKLMHVEHGDSDKKEFTEKFKITVPAAVRGRYSEDVVFRADWTQLLNDIDQKFTSSYQGAAPAPELEESKPEEKELPPWTNEPTNIDSLQDRFLKLEKVQDLKRKGRPGAYHNRDSPPAPALESPAASSEASTSKPTMPVRTSESNEKNNPSLSSERIKALQLLVDDARKKKKKELKDSKEQEAQGKTVAKEKEDSEAMTEAQEQDNTQEAPKNDKKEERDEIDLKDVESEGNEEPNKKESQEKEEPKKKDSEANEDAKEKTSRVGKAMAKPEEAPKKKDKASKKTDKKEEEAEASEEPKNKDHKQKKKTKEDAKDATKKKDKAPKNKGKKLEETRKAAAKKDEEEEQNEKDDKADAKSKTGKAKVINKRKAEEKREVGAKKVKKEEEKKPSIAARALGLPETIFAGPKPTKRSKTTASSSKAKKAKRLDSKAERDEEASEHEDDEVGDEEESSGSETLVLGEEPMHAETLISFQQAVQFHKDLLSLQF</sequence>
<feature type="compositionally biased region" description="Low complexity" evidence="1">
    <location>
        <begin position="301"/>
        <end position="317"/>
    </location>
</feature>
<feature type="region of interest" description="Disordered" evidence="1">
    <location>
        <begin position="236"/>
        <end position="268"/>
    </location>
</feature>
<accession>A0ABP0QN31</accession>
<proteinExistence type="predicted"/>
<evidence type="ECO:0000313" key="4">
    <source>
        <dbReference type="Proteomes" id="UP001642464"/>
    </source>
</evidence>
<feature type="compositionally biased region" description="Basic residues" evidence="1">
    <location>
        <begin position="500"/>
        <end position="509"/>
    </location>
</feature>
<comment type="caution">
    <text evidence="3">The sequence shown here is derived from an EMBL/GenBank/DDBJ whole genome shotgun (WGS) entry which is preliminary data.</text>
</comment>
<dbReference type="EMBL" id="CAXAMM010039684">
    <property type="protein sequence ID" value="CAK9088346.1"/>
    <property type="molecule type" value="Genomic_DNA"/>
</dbReference>
<reference evidence="3 4" key="1">
    <citation type="submission" date="2024-02" db="EMBL/GenBank/DDBJ databases">
        <authorList>
            <person name="Chen Y."/>
            <person name="Shah S."/>
            <person name="Dougan E. K."/>
            <person name="Thang M."/>
            <person name="Chan C."/>
        </authorList>
    </citation>
    <scope>NUCLEOTIDE SEQUENCE [LARGE SCALE GENOMIC DNA]</scope>
</reference>
<feature type="compositionally biased region" description="Basic and acidic residues" evidence="1">
    <location>
        <begin position="450"/>
        <end position="481"/>
    </location>
</feature>
<evidence type="ECO:0000313" key="3">
    <source>
        <dbReference type="EMBL" id="CAK9089018.1"/>
    </source>
</evidence>
<feature type="compositionally biased region" description="Acidic residues" evidence="1">
    <location>
        <begin position="616"/>
        <end position="634"/>
    </location>
</feature>
<keyword evidence="4" id="KW-1185">Reference proteome</keyword>
<name>A0ABP0QN31_9DINO</name>
<protein>
    <recommendedName>
        <fullName evidence="5">FACT complex subunit</fullName>
    </recommendedName>
</protein>
<feature type="compositionally biased region" description="Basic and acidic residues" evidence="1">
    <location>
        <begin position="392"/>
        <end position="443"/>
    </location>
</feature>
<feature type="compositionally biased region" description="Basic and acidic residues" evidence="1">
    <location>
        <begin position="355"/>
        <end position="376"/>
    </location>
</feature>
<organism evidence="3 4">
    <name type="scientific">Durusdinium trenchii</name>
    <dbReference type="NCBI Taxonomy" id="1381693"/>
    <lineage>
        <taxon>Eukaryota</taxon>
        <taxon>Sar</taxon>
        <taxon>Alveolata</taxon>
        <taxon>Dinophyceae</taxon>
        <taxon>Suessiales</taxon>
        <taxon>Symbiodiniaceae</taxon>
        <taxon>Durusdinium</taxon>
    </lineage>
</organism>
<feature type="compositionally biased region" description="Basic and acidic residues" evidence="1">
    <location>
        <begin position="490"/>
        <end position="499"/>
    </location>
</feature>
<dbReference type="EMBL" id="CAXAMM010039795">
    <property type="protein sequence ID" value="CAK9089018.1"/>
    <property type="molecule type" value="Genomic_DNA"/>
</dbReference>
<gene>
    <name evidence="2" type="ORF">SCF082_LOCUS41722</name>
    <name evidence="3" type="ORF">SCF082_LOCUS42022</name>
</gene>
<feature type="compositionally biased region" description="Basic and acidic residues" evidence="1">
    <location>
        <begin position="247"/>
        <end position="256"/>
    </location>
</feature>
<dbReference type="Proteomes" id="UP001642464">
    <property type="component" value="Unassembled WGS sequence"/>
</dbReference>
<feature type="compositionally biased region" description="Basic and acidic residues" evidence="1">
    <location>
        <begin position="550"/>
        <end position="571"/>
    </location>
</feature>
<feature type="compositionally biased region" description="Basic residues" evidence="1">
    <location>
        <begin position="540"/>
        <end position="549"/>
    </location>
</feature>
<evidence type="ECO:0008006" key="5">
    <source>
        <dbReference type="Google" id="ProtNLM"/>
    </source>
</evidence>
<evidence type="ECO:0000256" key="1">
    <source>
        <dbReference type="SAM" id="MobiDB-lite"/>
    </source>
</evidence>
<feature type="compositionally biased region" description="Basic and acidic residues" evidence="1">
    <location>
        <begin position="510"/>
        <end position="523"/>
    </location>
</feature>
<feature type="compositionally biased region" description="Polar residues" evidence="1">
    <location>
        <begin position="320"/>
        <end position="335"/>
    </location>
</feature>
<evidence type="ECO:0000313" key="2">
    <source>
        <dbReference type="EMBL" id="CAK9088346.1"/>
    </source>
</evidence>